<sequence>LTPDQRSSLELGMAIHPIAEIQAAFRTGKTIIGAIIAELLVQKRGPIIVTATTNNAVAHFTNTMLALEEFHHIRLLRYISESAFLDENPSTPVDIHEVLKSLSEDFAEKLRSQERDYCTRIRKGRLLYERYARDPERRMNMTEKEIEEYILAEKDVSQCVKKVIRIIFEVRPPEALLLATASLLNTTAEGGIFKNHITDGKIIIVDEASQVPEPMLACLTTMFPDARQLYIGDINQMRPHVKCPSDANPALFGGQSIMSVLEPSSGVPKVALVTTFRAHPALNELPNLLSYGGTLLSGVTARERRLFLDRVKFPNPPVPFALIKVEGNSVQAPTHSHLNDEEAEICVSLMDHLLQHGLQPSQLCVVTFYRGQFQLLANFASERNIEIATVDSIQGRETETSRISTDIFHTNGTRPFLFTRS</sequence>
<evidence type="ECO:0000256" key="2">
    <source>
        <dbReference type="ARBA" id="ARBA00022741"/>
    </source>
</evidence>
<keyword evidence="5" id="KW-0067">ATP-binding</keyword>
<reference evidence="8" key="1">
    <citation type="submission" date="2017-02" db="UniProtKB">
        <authorList>
            <consortium name="WormBaseParasite"/>
        </authorList>
    </citation>
    <scope>IDENTIFICATION</scope>
</reference>
<keyword evidence="4" id="KW-0347">Helicase</keyword>
<dbReference type="InterPro" id="IPR041677">
    <property type="entry name" value="DNA2/NAM7_AAA_11"/>
</dbReference>
<dbReference type="PANTHER" id="PTHR43788:SF16">
    <property type="entry name" value="HELICASE WITH ZINC FINGER 2"/>
    <property type="match status" value="1"/>
</dbReference>
<evidence type="ECO:0000256" key="3">
    <source>
        <dbReference type="ARBA" id="ARBA00022801"/>
    </source>
</evidence>
<evidence type="ECO:0000256" key="1">
    <source>
        <dbReference type="ARBA" id="ARBA00007913"/>
    </source>
</evidence>
<dbReference type="InterPro" id="IPR027417">
    <property type="entry name" value="P-loop_NTPase"/>
</dbReference>
<dbReference type="CDD" id="cd18808">
    <property type="entry name" value="SF1_C_Upf1"/>
    <property type="match status" value="1"/>
</dbReference>
<comment type="similarity">
    <text evidence="1">Belongs to the DNA2/NAM7 helicase family.</text>
</comment>
<dbReference type="InterPro" id="IPR050534">
    <property type="entry name" value="Coronavir_polyprotein_1ab"/>
</dbReference>
<dbReference type="OMA" id="DINQMRP"/>
<dbReference type="PANTHER" id="PTHR43788">
    <property type="entry name" value="DNA2/NAM7 HELICASE FAMILY MEMBER"/>
    <property type="match status" value="1"/>
</dbReference>
<dbReference type="WBParaSite" id="HPLM_0000665501-mRNA-1">
    <property type="protein sequence ID" value="HPLM_0000665501-mRNA-1"/>
    <property type="gene ID" value="HPLM_0000665501"/>
</dbReference>
<evidence type="ECO:0000313" key="8">
    <source>
        <dbReference type="WBParaSite" id="HPLM_0000665501-mRNA-1"/>
    </source>
</evidence>
<dbReference type="GO" id="GO:0016787">
    <property type="term" value="F:hydrolase activity"/>
    <property type="evidence" value="ECO:0007669"/>
    <property type="project" value="UniProtKB-KW"/>
</dbReference>
<dbReference type="GO" id="GO:0005524">
    <property type="term" value="F:ATP binding"/>
    <property type="evidence" value="ECO:0007669"/>
    <property type="project" value="UniProtKB-KW"/>
</dbReference>
<dbReference type="Pfam" id="PF13087">
    <property type="entry name" value="AAA_12"/>
    <property type="match status" value="1"/>
</dbReference>
<dbReference type="InterPro" id="IPR047187">
    <property type="entry name" value="SF1_C_Upf1"/>
</dbReference>
<dbReference type="AlphaFoldDB" id="A0A0N4W8U1"/>
<evidence type="ECO:0000256" key="5">
    <source>
        <dbReference type="ARBA" id="ARBA00022840"/>
    </source>
</evidence>
<dbReference type="SUPFAM" id="SSF52540">
    <property type="entry name" value="P-loop containing nucleoside triphosphate hydrolases"/>
    <property type="match status" value="1"/>
</dbReference>
<feature type="domain" description="DNA2/NAM7 helicase helicase" evidence="6">
    <location>
        <begin position="4"/>
        <end position="242"/>
    </location>
</feature>
<protein>
    <submittedName>
        <fullName evidence="8">AAA_12 domain-containing protein</fullName>
    </submittedName>
</protein>
<keyword evidence="2" id="KW-0547">Nucleotide-binding</keyword>
<dbReference type="Gene3D" id="3.40.50.300">
    <property type="entry name" value="P-loop containing nucleotide triphosphate hydrolases"/>
    <property type="match status" value="2"/>
</dbReference>
<evidence type="ECO:0000256" key="4">
    <source>
        <dbReference type="ARBA" id="ARBA00022806"/>
    </source>
</evidence>
<evidence type="ECO:0000259" key="7">
    <source>
        <dbReference type="Pfam" id="PF13087"/>
    </source>
</evidence>
<dbReference type="InterPro" id="IPR041679">
    <property type="entry name" value="DNA2/NAM7-like_C"/>
</dbReference>
<feature type="domain" description="DNA2/NAM7 helicase-like C-terminal" evidence="7">
    <location>
        <begin position="256"/>
        <end position="400"/>
    </location>
</feature>
<dbReference type="GO" id="GO:0043139">
    <property type="term" value="F:5'-3' DNA helicase activity"/>
    <property type="evidence" value="ECO:0007669"/>
    <property type="project" value="TreeGrafter"/>
</dbReference>
<evidence type="ECO:0000259" key="6">
    <source>
        <dbReference type="Pfam" id="PF13086"/>
    </source>
</evidence>
<organism evidence="8">
    <name type="scientific">Haemonchus placei</name>
    <name type="common">Barber's pole worm</name>
    <dbReference type="NCBI Taxonomy" id="6290"/>
    <lineage>
        <taxon>Eukaryota</taxon>
        <taxon>Metazoa</taxon>
        <taxon>Ecdysozoa</taxon>
        <taxon>Nematoda</taxon>
        <taxon>Chromadorea</taxon>
        <taxon>Rhabditida</taxon>
        <taxon>Rhabditina</taxon>
        <taxon>Rhabditomorpha</taxon>
        <taxon>Strongyloidea</taxon>
        <taxon>Trichostrongylidae</taxon>
        <taxon>Haemonchus</taxon>
    </lineage>
</organism>
<name>A0A0N4W8U1_HAEPC</name>
<proteinExistence type="inferred from homology"/>
<accession>A0A0N4W8U1</accession>
<keyword evidence="3" id="KW-0378">Hydrolase</keyword>
<dbReference type="Pfam" id="PF13086">
    <property type="entry name" value="AAA_11"/>
    <property type="match status" value="1"/>
</dbReference>